<dbReference type="GO" id="GO:0008483">
    <property type="term" value="F:transaminase activity"/>
    <property type="evidence" value="ECO:0007669"/>
    <property type="project" value="UniProtKB-KW"/>
</dbReference>
<comment type="similarity">
    <text evidence="2">Belongs to the class-I pyridoxal-phosphate-dependent aminotransferase family.</text>
</comment>
<comment type="caution">
    <text evidence="7">The sequence shown here is derived from an EMBL/GenBank/DDBJ whole genome shotgun (WGS) entry which is preliminary data.</text>
</comment>
<dbReference type="GO" id="GO:1901605">
    <property type="term" value="P:alpha-amino acid metabolic process"/>
    <property type="evidence" value="ECO:0007669"/>
    <property type="project" value="TreeGrafter"/>
</dbReference>
<dbReference type="InterPro" id="IPR050859">
    <property type="entry name" value="Class-I_PLP-dep_aminotransf"/>
</dbReference>
<evidence type="ECO:0000256" key="1">
    <source>
        <dbReference type="ARBA" id="ARBA00001933"/>
    </source>
</evidence>
<dbReference type="InterPro" id="IPR015424">
    <property type="entry name" value="PyrdxlP-dep_Trfase"/>
</dbReference>
<keyword evidence="5" id="KW-0663">Pyridoxal phosphate</keyword>
<dbReference type="PANTHER" id="PTHR42790:SF19">
    <property type="entry name" value="KYNURENINE_ALPHA-AMINOADIPATE AMINOTRANSFERASE, MITOCHONDRIAL"/>
    <property type="match status" value="1"/>
</dbReference>
<evidence type="ECO:0000256" key="3">
    <source>
        <dbReference type="ARBA" id="ARBA00022576"/>
    </source>
</evidence>
<keyword evidence="3" id="KW-0032">Aminotransferase</keyword>
<evidence type="ECO:0000313" key="7">
    <source>
        <dbReference type="EMBL" id="KAG1905361.1"/>
    </source>
</evidence>
<protein>
    <submittedName>
        <fullName evidence="7">PLP-dependent transferase</fullName>
    </submittedName>
</protein>
<sequence length="468" mass="51533">MVTYSDGIIVSASGVTTPVETNRHAVEKVVKSLPVDFYTEFLSDAAKIRKPSPIRGLFPLENKPGVISLLAGKPNDATFPFKSLSFNITSPTDPSQEQSISLSGKDLSAGLQYGPTGGLSRLLKWFIGLQTLSHGRKSGEGWSLSMGSGSQDLIYKAVSALVNPGDAVLVESPVYAGVIPMFKSLYCEQIEIETDANGVCSHSLRDILENWPIGKPRPKVFYTVPYGCNPTGMTATVERRKEVLQLAREHNFLILEDDPYFYLYFGKAARPPSYFQLELDEPEVGRVIRFDSFSKILSAGIRMGFASGPKPIIDAIDLHTASANLQSSSLIQAITLALVEEWGYANFFAHTQAVAEFYRKKRDVFESALNVHLSGLAEWCTPEAGMFFWFKLLLSPNHTPGVDEGDSEDLIRTKAYENGVLALPGTVFLPNGRKTSFVRASFSLCTEEQVNEALKRLRDVLLKERGQA</sequence>
<dbReference type="AlphaFoldDB" id="A0AAD4EFZ6"/>
<dbReference type="InterPro" id="IPR015421">
    <property type="entry name" value="PyrdxlP-dep_Trfase_major"/>
</dbReference>
<dbReference type="SUPFAM" id="SSF53383">
    <property type="entry name" value="PLP-dependent transferases"/>
    <property type="match status" value="1"/>
</dbReference>
<dbReference type="GO" id="GO:0030170">
    <property type="term" value="F:pyridoxal phosphate binding"/>
    <property type="evidence" value="ECO:0007669"/>
    <property type="project" value="InterPro"/>
</dbReference>
<evidence type="ECO:0000256" key="5">
    <source>
        <dbReference type="ARBA" id="ARBA00022898"/>
    </source>
</evidence>
<dbReference type="CDD" id="cd00609">
    <property type="entry name" value="AAT_like"/>
    <property type="match status" value="1"/>
</dbReference>
<dbReference type="Gene3D" id="3.40.640.10">
    <property type="entry name" value="Type I PLP-dependent aspartate aminotransferase-like (Major domain)"/>
    <property type="match status" value="1"/>
</dbReference>
<evidence type="ECO:0000313" key="8">
    <source>
        <dbReference type="Proteomes" id="UP001195769"/>
    </source>
</evidence>
<dbReference type="EMBL" id="JABBWK010000007">
    <property type="protein sequence ID" value="KAG1905361.1"/>
    <property type="molecule type" value="Genomic_DNA"/>
</dbReference>
<accession>A0AAD4EFZ6</accession>
<name>A0AAD4EFZ6_9AGAM</name>
<gene>
    <name evidence="7" type="ORF">F5891DRAFT_1008968</name>
</gene>
<keyword evidence="4 7" id="KW-0808">Transferase</keyword>
<comment type="cofactor">
    <cofactor evidence="1">
        <name>pyridoxal 5'-phosphate</name>
        <dbReference type="ChEBI" id="CHEBI:597326"/>
    </cofactor>
</comment>
<evidence type="ECO:0000256" key="4">
    <source>
        <dbReference type="ARBA" id="ARBA00022679"/>
    </source>
</evidence>
<dbReference type="Proteomes" id="UP001195769">
    <property type="component" value="Unassembled WGS sequence"/>
</dbReference>
<organism evidence="7 8">
    <name type="scientific">Suillus fuscotomentosus</name>
    <dbReference type="NCBI Taxonomy" id="1912939"/>
    <lineage>
        <taxon>Eukaryota</taxon>
        <taxon>Fungi</taxon>
        <taxon>Dikarya</taxon>
        <taxon>Basidiomycota</taxon>
        <taxon>Agaricomycotina</taxon>
        <taxon>Agaricomycetes</taxon>
        <taxon>Agaricomycetidae</taxon>
        <taxon>Boletales</taxon>
        <taxon>Suillineae</taxon>
        <taxon>Suillaceae</taxon>
        <taxon>Suillus</taxon>
    </lineage>
</organism>
<dbReference type="RefSeq" id="XP_041230936.1">
    <property type="nucleotide sequence ID" value="XM_041360563.1"/>
</dbReference>
<dbReference type="PANTHER" id="PTHR42790">
    <property type="entry name" value="AMINOTRANSFERASE"/>
    <property type="match status" value="1"/>
</dbReference>
<keyword evidence="8" id="KW-1185">Reference proteome</keyword>
<dbReference type="Pfam" id="PF00155">
    <property type="entry name" value="Aminotran_1_2"/>
    <property type="match status" value="1"/>
</dbReference>
<dbReference type="GeneID" id="64654861"/>
<evidence type="ECO:0000259" key="6">
    <source>
        <dbReference type="Pfam" id="PF00155"/>
    </source>
</evidence>
<evidence type="ECO:0000256" key="2">
    <source>
        <dbReference type="ARBA" id="ARBA00007441"/>
    </source>
</evidence>
<proteinExistence type="inferred from homology"/>
<reference evidence="7" key="1">
    <citation type="journal article" date="2020" name="New Phytol.">
        <title>Comparative genomics reveals dynamic genome evolution in host specialist ectomycorrhizal fungi.</title>
        <authorList>
            <person name="Lofgren L.A."/>
            <person name="Nguyen N.H."/>
            <person name="Vilgalys R."/>
            <person name="Ruytinx J."/>
            <person name="Liao H.L."/>
            <person name="Branco S."/>
            <person name="Kuo A."/>
            <person name="LaButti K."/>
            <person name="Lipzen A."/>
            <person name="Andreopoulos W."/>
            <person name="Pangilinan J."/>
            <person name="Riley R."/>
            <person name="Hundley H."/>
            <person name="Na H."/>
            <person name="Barry K."/>
            <person name="Grigoriev I.V."/>
            <person name="Stajich J.E."/>
            <person name="Kennedy P.G."/>
        </authorList>
    </citation>
    <scope>NUCLEOTIDE SEQUENCE</scope>
    <source>
        <strain evidence="7">FC203</strain>
    </source>
</reference>
<feature type="domain" description="Aminotransferase class I/classII large" evidence="6">
    <location>
        <begin position="143"/>
        <end position="457"/>
    </location>
</feature>
<dbReference type="InterPro" id="IPR004839">
    <property type="entry name" value="Aminotransferase_I/II_large"/>
</dbReference>